<dbReference type="RefSeq" id="WP_033843114.1">
    <property type="nucleotide sequence ID" value="NZ_AP022557.1"/>
</dbReference>
<keyword evidence="2" id="KW-1185">Reference proteome</keyword>
<evidence type="ECO:0000313" key="1">
    <source>
        <dbReference type="EMBL" id="BBW97508.1"/>
    </source>
</evidence>
<evidence type="ECO:0000313" key="2">
    <source>
        <dbReference type="Proteomes" id="UP000501421"/>
    </source>
</evidence>
<proteinExistence type="predicted"/>
<dbReference type="AlphaFoldDB" id="A0A679FMA0"/>
<protein>
    <submittedName>
        <fullName evidence="1">Uncharacterized protein</fullName>
    </submittedName>
</protein>
<name>A0A679FMA0_9BACL</name>
<dbReference type="Proteomes" id="UP000501421">
    <property type="component" value="Chromosome"/>
</dbReference>
<gene>
    <name evidence="1" type="ORF">GsuE55_23410</name>
</gene>
<dbReference type="EMBL" id="AP022557">
    <property type="protein sequence ID" value="BBW97508.1"/>
    <property type="molecule type" value="Genomic_DNA"/>
</dbReference>
<sequence length="94" mass="10266">MLYNYFVSGTGVVGVAKQIADVIVRKFNITGTVTHLIDSLVFKLKVIYRAHDGDFSWRDLGGAILDLGQLILTFVPAGKLTTIVSALWDIATIL</sequence>
<organism evidence="1 2">
    <name type="scientific">Geobacillus subterraneus</name>
    <dbReference type="NCBI Taxonomy" id="129338"/>
    <lineage>
        <taxon>Bacteria</taxon>
        <taxon>Bacillati</taxon>
        <taxon>Bacillota</taxon>
        <taxon>Bacilli</taxon>
        <taxon>Bacillales</taxon>
        <taxon>Anoxybacillaceae</taxon>
        <taxon>Geobacillus</taxon>
    </lineage>
</organism>
<reference evidence="2" key="1">
    <citation type="journal article" date="2020" name="Microbiol. Resour. Announc.">
        <title>Complete Genome Sequence of Geobacillus sp. Strain E55-1, Isolated from Mine Geyser in Japan.</title>
        <authorList>
            <person name="Miyazaki K."/>
            <person name="Hase E."/>
            <person name="Tokito N."/>
        </authorList>
    </citation>
    <scope>NUCLEOTIDE SEQUENCE [LARGE SCALE GENOMIC DNA]</scope>
    <source>
        <strain evidence="2">E55-1</strain>
    </source>
</reference>
<accession>A0A679FMA0</accession>